<keyword evidence="2" id="KW-1185">Reference proteome</keyword>
<protein>
    <submittedName>
        <fullName evidence="1">Uncharacterized protein</fullName>
    </submittedName>
</protein>
<dbReference type="EMBL" id="QKUF01000014">
    <property type="protein sequence ID" value="PZW26577.1"/>
    <property type="molecule type" value="Genomic_DNA"/>
</dbReference>
<dbReference type="Proteomes" id="UP000248806">
    <property type="component" value="Unassembled WGS sequence"/>
</dbReference>
<dbReference type="AlphaFoldDB" id="A0A326U474"/>
<evidence type="ECO:0000313" key="2">
    <source>
        <dbReference type="Proteomes" id="UP000248806"/>
    </source>
</evidence>
<gene>
    <name evidence="1" type="ORF">EI42_03729</name>
</gene>
<reference evidence="1 2" key="1">
    <citation type="submission" date="2018-06" db="EMBL/GenBank/DDBJ databases">
        <title>Genomic Encyclopedia of Archaeal and Bacterial Type Strains, Phase II (KMG-II): from individual species to whole genera.</title>
        <authorList>
            <person name="Goeker M."/>
        </authorList>
    </citation>
    <scope>NUCLEOTIDE SEQUENCE [LARGE SCALE GENOMIC DNA]</scope>
    <source>
        <strain evidence="1 2">ATCC BAA-1881</strain>
    </source>
</reference>
<proteinExistence type="predicted"/>
<organism evidence="1 2">
    <name type="scientific">Thermosporothrix hazakensis</name>
    <dbReference type="NCBI Taxonomy" id="644383"/>
    <lineage>
        <taxon>Bacteria</taxon>
        <taxon>Bacillati</taxon>
        <taxon>Chloroflexota</taxon>
        <taxon>Ktedonobacteria</taxon>
        <taxon>Ktedonobacterales</taxon>
        <taxon>Thermosporotrichaceae</taxon>
        <taxon>Thermosporothrix</taxon>
    </lineage>
</organism>
<evidence type="ECO:0000313" key="1">
    <source>
        <dbReference type="EMBL" id="PZW26577.1"/>
    </source>
</evidence>
<accession>A0A326U474</accession>
<name>A0A326U474_THEHA</name>
<comment type="caution">
    <text evidence="1">The sequence shown here is derived from an EMBL/GenBank/DDBJ whole genome shotgun (WGS) entry which is preliminary data.</text>
</comment>
<sequence>MRGTGEKNRYTRISGSSLFSLLIDKEDSITGRKIIAGYDAKTATIRRAVHIAGMSDIARNALNIGHMPDRASSLHARHQNNDRANNGCRRDMPARGPCALYPFVGISIPGDPDIIHPVIVLCRPPCTVSGVEMVPRGIFNRWDSSARVSASAGTGFRTRRDHCWL</sequence>